<name>A0A2A5J8K6_RHOSG</name>
<organism evidence="2 3">
    <name type="scientific">Rhodococcus qingshengii</name>
    <dbReference type="NCBI Taxonomy" id="334542"/>
    <lineage>
        <taxon>Bacteria</taxon>
        <taxon>Bacillati</taxon>
        <taxon>Actinomycetota</taxon>
        <taxon>Actinomycetes</taxon>
        <taxon>Mycobacteriales</taxon>
        <taxon>Nocardiaceae</taxon>
        <taxon>Rhodococcus</taxon>
        <taxon>Rhodococcus erythropolis group</taxon>
    </lineage>
</organism>
<gene>
    <name evidence="2" type="ORF">CHR55_19050</name>
</gene>
<evidence type="ECO:0000313" key="2">
    <source>
        <dbReference type="EMBL" id="PCK25843.1"/>
    </source>
</evidence>
<proteinExistence type="predicted"/>
<sequence length="132" mass="14819">MVPVASPAGTRPAEVEKVLRAHDDVRDACVFGIPSERWGESPHAVVFHEELPYSPTGKQLWRRLRDRHPENWRCERMRTCGRLASGFRIHDPGESSRPGEDTACVRNSISHSSVVSVWRRGVSSGSGEQSWT</sequence>
<feature type="domain" description="AMP-binding enzyme C-terminal" evidence="1">
    <location>
        <begin position="14"/>
        <end position="70"/>
    </location>
</feature>
<accession>A0A2A5J8K6</accession>
<dbReference type="RefSeq" id="WP_099697935.1">
    <property type="nucleotide sequence ID" value="NZ_NOVD01000013.1"/>
</dbReference>
<dbReference type="SUPFAM" id="SSF56801">
    <property type="entry name" value="Acetyl-CoA synthetase-like"/>
    <property type="match status" value="1"/>
</dbReference>
<dbReference type="Pfam" id="PF13193">
    <property type="entry name" value="AMP-binding_C"/>
    <property type="match status" value="1"/>
</dbReference>
<dbReference type="Proteomes" id="UP000230886">
    <property type="component" value="Unassembled WGS sequence"/>
</dbReference>
<comment type="caution">
    <text evidence="2">The sequence shown here is derived from an EMBL/GenBank/DDBJ whole genome shotgun (WGS) entry which is preliminary data.</text>
</comment>
<dbReference type="InterPro" id="IPR045851">
    <property type="entry name" value="AMP-bd_C_sf"/>
</dbReference>
<evidence type="ECO:0000313" key="3">
    <source>
        <dbReference type="Proteomes" id="UP000230886"/>
    </source>
</evidence>
<dbReference type="InterPro" id="IPR025110">
    <property type="entry name" value="AMP-bd_C"/>
</dbReference>
<dbReference type="EMBL" id="NOVD01000013">
    <property type="protein sequence ID" value="PCK25843.1"/>
    <property type="molecule type" value="Genomic_DNA"/>
</dbReference>
<dbReference type="AlphaFoldDB" id="A0A2A5J8K6"/>
<reference evidence="2 3" key="1">
    <citation type="submission" date="2017-07" db="EMBL/GenBank/DDBJ databases">
        <title>Draft sequence of Rhodococcus enclensis 23b-28.</title>
        <authorList>
            <person name="Besaury L."/>
            <person name="Sancelme M."/>
            <person name="Amato P."/>
            <person name="Lallement A."/>
            <person name="Delort A.-M."/>
        </authorList>
    </citation>
    <scope>NUCLEOTIDE SEQUENCE [LARGE SCALE GENOMIC DNA]</scope>
    <source>
        <strain evidence="2 3">23b-28</strain>
    </source>
</reference>
<protein>
    <recommendedName>
        <fullName evidence="1">AMP-binding enzyme C-terminal domain-containing protein</fullName>
    </recommendedName>
</protein>
<evidence type="ECO:0000259" key="1">
    <source>
        <dbReference type="Pfam" id="PF13193"/>
    </source>
</evidence>
<dbReference type="Gene3D" id="3.30.300.30">
    <property type="match status" value="1"/>
</dbReference>